<reference evidence="1 2" key="1">
    <citation type="submission" date="2024-09" db="EMBL/GenBank/DDBJ databases">
        <authorList>
            <person name="Sun Q."/>
            <person name="Mori K."/>
        </authorList>
    </citation>
    <scope>NUCLEOTIDE SEQUENCE [LARGE SCALE GENOMIC DNA]</scope>
    <source>
        <strain evidence="1 2">CECT 8622</strain>
    </source>
</reference>
<sequence length="207" mass="23384">MNLKWYISALMMLLTLTGMVFEPQVSVPNQEIILHFTDAKITPEQSQNTLELVKKQLQDLGAENIQVKESPNGSLNIVYYSAADVSIIKNSLSKEKTLALDYEAAPNRKTQQHDFPLDKNPITYKLDVHEIHKGHDAEWDLKGTLVTELKSKSNSIFYPKLSSYSIRTLSDTIKYSVKKTYKVYCATVITVLDLPHSIPEVRAGPIC</sequence>
<dbReference type="EMBL" id="JBHMFC010000010">
    <property type="protein sequence ID" value="MFB9055842.1"/>
    <property type="molecule type" value="Genomic_DNA"/>
</dbReference>
<keyword evidence="2" id="KW-1185">Reference proteome</keyword>
<dbReference type="Proteomes" id="UP001589585">
    <property type="component" value="Unassembled WGS sequence"/>
</dbReference>
<organism evidence="1 2">
    <name type="scientific">Mariniflexile ostreae</name>
    <dbReference type="NCBI Taxonomy" id="1520892"/>
    <lineage>
        <taxon>Bacteria</taxon>
        <taxon>Pseudomonadati</taxon>
        <taxon>Bacteroidota</taxon>
        <taxon>Flavobacteriia</taxon>
        <taxon>Flavobacteriales</taxon>
        <taxon>Flavobacteriaceae</taxon>
        <taxon>Mariniflexile</taxon>
    </lineage>
</organism>
<name>A0ABV5F8T1_9FLAO</name>
<evidence type="ECO:0000313" key="2">
    <source>
        <dbReference type="Proteomes" id="UP001589585"/>
    </source>
</evidence>
<dbReference type="RefSeq" id="WP_379860031.1">
    <property type="nucleotide sequence ID" value="NZ_JBHMFC010000010.1"/>
</dbReference>
<comment type="caution">
    <text evidence="1">The sequence shown here is derived from an EMBL/GenBank/DDBJ whole genome shotgun (WGS) entry which is preliminary data.</text>
</comment>
<gene>
    <name evidence="1" type="ORF">ACFFU9_03720</name>
</gene>
<evidence type="ECO:0000313" key="1">
    <source>
        <dbReference type="EMBL" id="MFB9055842.1"/>
    </source>
</evidence>
<proteinExistence type="predicted"/>
<protein>
    <submittedName>
        <fullName evidence="1">Uncharacterized protein</fullName>
    </submittedName>
</protein>
<accession>A0ABV5F8T1</accession>